<organism evidence="7 8">
    <name type="scientific">Corynebacterium epidermidicanis</name>
    <dbReference type="NCBI Taxonomy" id="1050174"/>
    <lineage>
        <taxon>Bacteria</taxon>
        <taxon>Bacillati</taxon>
        <taxon>Actinomycetota</taxon>
        <taxon>Actinomycetes</taxon>
        <taxon>Mycobacteriales</taxon>
        <taxon>Corynebacteriaceae</taxon>
        <taxon>Corynebacterium</taxon>
    </lineage>
</organism>
<evidence type="ECO:0000256" key="3">
    <source>
        <dbReference type="ARBA" id="ARBA00022989"/>
    </source>
</evidence>
<feature type="transmembrane region" description="Helical" evidence="6">
    <location>
        <begin position="63"/>
        <end position="89"/>
    </location>
</feature>
<keyword evidence="2 6" id="KW-0812">Transmembrane</keyword>
<feature type="transmembrane region" description="Helical" evidence="6">
    <location>
        <begin position="110"/>
        <end position="134"/>
    </location>
</feature>
<proteinExistence type="predicted"/>
<evidence type="ECO:0000256" key="1">
    <source>
        <dbReference type="ARBA" id="ARBA00004370"/>
    </source>
</evidence>
<keyword evidence="3 6" id="KW-1133">Transmembrane helix</keyword>
<dbReference type="STRING" id="1050174.CEPID_01835"/>
<dbReference type="GO" id="GO:0016020">
    <property type="term" value="C:membrane"/>
    <property type="evidence" value="ECO:0007669"/>
    <property type="project" value="UniProtKB-SubCell"/>
</dbReference>
<evidence type="ECO:0000313" key="8">
    <source>
        <dbReference type="Proteomes" id="UP000035368"/>
    </source>
</evidence>
<keyword evidence="4 6" id="KW-0472">Membrane</keyword>
<name>A0A0G3GRT7_9CORY</name>
<evidence type="ECO:0000313" key="7">
    <source>
        <dbReference type="EMBL" id="AKK02248.1"/>
    </source>
</evidence>
<feature type="compositionally biased region" description="Low complexity" evidence="5">
    <location>
        <begin position="13"/>
        <end position="24"/>
    </location>
</feature>
<dbReference type="PANTHER" id="PTHR14948:SF44">
    <property type="entry name" value="PROLINE-RICH TRANSMEMBRANE PROTEIN 1-LIKE"/>
    <property type="match status" value="1"/>
</dbReference>
<comment type="subcellular location">
    <subcellularLocation>
        <location evidence="1">Membrane</location>
    </subcellularLocation>
</comment>
<gene>
    <name evidence="7" type="ORF">CEPID_01835</name>
</gene>
<dbReference type="PATRIC" id="fig|1050174.4.peg.369"/>
<sequence>MTTPQNPFDPTGANNDPARDNANPYGSTEGQSNPYDNAYSSAGSFPTGADAGYQEMGAKPNNYLVWAILSTIFCCLPAGIVSIVFASQVNGRWDAGNYEGARDAAKKAKTWAIISAVVGIIFSVIYGIMVAMGVGMDATNA</sequence>
<accession>A0A0G3GRT7</accession>
<dbReference type="RefSeq" id="WP_236684274.1">
    <property type="nucleotide sequence ID" value="NZ_CP011541.1"/>
</dbReference>
<dbReference type="InterPro" id="IPR051423">
    <property type="entry name" value="CD225/Dispanin"/>
</dbReference>
<evidence type="ECO:0000256" key="5">
    <source>
        <dbReference type="SAM" id="MobiDB-lite"/>
    </source>
</evidence>
<dbReference type="KEGG" id="cei:CEPID_01835"/>
<dbReference type="InterPro" id="IPR007593">
    <property type="entry name" value="CD225/Dispanin_fam"/>
</dbReference>
<dbReference type="EMBL" id="CP011541">
    <property type="protein sequence ID" value="AKK02248.1"/>
    <property type="molecule type" value="Genomic_DNA"/>
</dbReference>
<protein>
    <submittedName>
        <fullName evidence="7">Interferon-induced transmembrane protein</fullName>
    </submittedName>
</protein>
<feature type="region of interest" description="Disordered" evidence="5">
    <location>
        <begin position="1"/>
        <end position="41"/>
    </location>
</feature>
<dbReference type="Pfam" id="PF04505">
    <property type="entry name" value="CD225"/>
    <property type="match status" value="1"/>
</dbReference>
<dbReference type="Proteomes" id="UP000035368">
    <property type="component" value="Chromosome"/>
</dbReference>
<reference evidence="7 8" key="1">
    <citation type="submission" date="2015-05" db="EMBL/GenBank/DDBJ databases">
        <title>Complete genome sequence of Corynebacterium epidermidicanis DSM 45586, isolated from the skin of a dog suffering from pruritus.</title>
        <authorList>
            <person name="Ruckert C."/>
            <person name="Albersmeier A."/>
            <person name="Winkler A."/>
            <person name="Tauch A."/>
        </authorList>
    </citation>
    <scope>NUCLEOTIDE SEQUENCE [LARGE SCALE GENOMIC DNA]</scope>
    <source>
        <strain evidence="7 8">DSM 45586</strain>
    </source>
</reference>
<feature type="compositionally biased region" description="Polar residues" evidence="5">
    <location>
        <begin position="25"/>
        <end position="41"/>
    </location>
</feature>
<evidence type="ECO:0000256" key="4">
    <source>
        <dbReference type="ARBA" id="ARBA00023136"/>
    </source>
</evidence>
<dbReference type="PANTHER" id="PTHR14948">
    <property type="entry name" value="NG5"/>
    <property type="match status" value="1"/>
</dbReference>
<dbReference type="AlphaFoldDB" id="A0A0G3GRT7"/>
<evidence type="ECO:0000256" key="6">
    <source>
        <dbReference type="SAM" id="Phobius"/>
    </source>
</evidence>
<keyword evidence="8" id="KW-1185">Reference proteome</keyword>
<evidence type="ECO:0000256" key="2">
    <source>
        <dbReference type="ARBA" id="ARBA00022692"/>
    </source>
</evidence>